<dbReference type="GO" id="GO:0016787">
    <property type="term" value="F:hydrolase activity"/>
    <property type="evidence" value="ECO:0007669"/>
    <property type="project" value="UniProtKB-KW"/>
</dbReference>
<evidence type="ECO:0000256" key="1">
    <source>
        <dbReference type="ARBA" id="ARBA00034221"/>
    </source>
</evidence>
<keyword evidence="5" id="KW-0378">Hydrolase</keyword>
<dbReference type="EMBL" id="SKFG01000002">
    <property type="protein sequence ID" value="TCZ79942.1"/>
    <property type="molecule type" value="Genomic_DNA"/>
</dbReference>
<dbReference type="Pfam" id="PF00753">
    <property type="entry name" value="Lactamase_B"/>
    <property type="match status" value="1"/>
</dbReference>
<organism evidence="5 6">
    <name type="scientific">Paenibacillus albiflavus</name>
    <dbReference type="NCBI Taxonomy" id="2545760"/>
    <lineage>
        <taxon>Bacteria</taxon>
        <taxon>Bacillati</taxon>
        <taxon>Bacillota</taxon>
        <taxon>Bacilli</taxon>
        <taxon>Bacillales</taxon>
        <taxon>Paenibacillaceae</taxon>
        <taxon>Paenibacillus</taxon>
    </lineage>
</organism>
<dbReference type="AlphaFoldDB" id="A0A4V2WPM5"/>
<evidence type="ECO:0000313" key="5">
    <source>
        <dbReference type="EMBL" id="TCZ79942.1"/>
    </source>
</evidence>
<dbReference type="Gene3D" id="3.60.15.10">
    <property type="entry name" value="Ribonuclease Z/Hydroxyacylglutathione hydrolase-like"/>
    <property type="match status" value="1"/>
</dbReference>
<evidence type="ECO:0000259" key="4">
    <source>
        <dbReference type="SMART" id="SM00849"/>
    </source>
</evidence>
<dbReference type="PANTHER" id="PTHR30619:SF7">
    <property type="entry name" value="BETA-LACTAMASE DOMAIN PROTEIN"/>
    <property type="match status" value="1"/>
</dbReference>
<dbReference type="RefSeq" id="WP_132416587.1">
    <property type="nucleotide sequence ID" value="NZ_SKFG01000002.1"/>
</dbReference>
<comment type="caution">
    <text evidence="5">The sequence shown here is derived from an EMBL/GenBank/DDBJ whole genome shotgun (WGS) entry which is preliminary data.</text>
</comment>
<dbReference type="PROSITE" id="PS51257">
    <property type="entry name" value="PROKAR_LIPOPROTEIN"/>
    <property type="match status" value="1"/>
</dbReference>
<dbReference type="InterPro" id="IPR001279">
    <property type="entry name" value="Metallo-B-lactamas"/>
</dbReference>
<sequence>MKIKYISKLFMTLVIILGIVGCSSLLDVKDTSSTQGKKIDTAGKLAVHFLDVGQGSSEFLISPTGKVMLIDTGDIDKEAIMMKHLKDYQINRIDILVLTHAHADHIGTASAIINNFDVGKIYMPKVGNTTKTYETLLKTIQNKKLKVTTAKAGIKLDWDEQVQVEMVAPVKANYEDLNDTSAVLKVTYGENSFLFTGDAERESEKDMLNLKADLSANVLAVGHHGSNTSSTNAFLDKVKPTYAVIQVGADNKYGHPTDATLNRLSKKNIKVFRNDLNGTVSAVADGKRIEFSTER</sequence>
<comment type="function">
    <text evidence="2">Counteracts the endogenous Pycsar antiviral defense system. Phosphodiesterase that enables metal-dependent hydrolysis of host cyclic nucleotide Pycsar defense signals such as cCMP and cUMP.</text>
</comment>
<name>A0A4V2WPM5_9BACL</name>
<dbReference type="InterPro" id="IPR036866">
    <property type="entry name" value="RibonucZ/Hydroxyglut_hydro"/>
</dbReference>
<dbReference type="InterPro" id="IPR035681">
    <property type="entry name" value="ComA-like_MBL"/>
</dbReference>
<dbReference type="PANTHER" id="PTHR30619">
    <property type="entry name" value="DNA INTERNALIZATION/COMPETENCE PROTEIN COMEC/REC2"/>
    <property type="match status" value="1"/>
</dbReference>
<comment type="catalytic activity">
    <reaction evidence="1">
        <text>3',5'-cyclic CMP + H2O = CMP + H(+)</text>
        <dbReference type="Rhea" id="RHEA:72675"/>
        <dbReference type="ChEBI" id="CHEBI:15377"/>
        <dbReference type="ChEBI" id="CHEBI:15378"/>
        <dbReference type="ChEBI" id="CHEBI:58003"/>
        <dbReference type="ChEBI" id="CHEBI:60377"/>
    </reaction>
    <physiologicalReaction direction="left-to-right" evidence="1">
        <dbReference type="Rhea" id="RHEA:72676"/>
    </physiologicalReaction>
</comment>
<evidence type="ECO:0000256" key="2">
    <source>
        <dbReference type="ARBA" id="ARBA00034301"/>
    </source>
</evidence>
<gene>
    <name evidence="5" type="ORF">E0485_03505</name>
</gene>
<dbReference type="OrthoDB" id="9761531at2"/>
<dbReference type="Proteomes" id="UP000295418">
    <property type="component" value="Unassembled WGS sequence"/>
</dbReference>
<dbReference type="SUPFAM" id="SSF56281">
    <property type="entry name" value="Metallo-hydrolase/oxidoreductase"/>
    <property type="match status" value="1"/>
</dbReference>
<evidence type="ECO:0000313" key="6">
    <source>
        <dbReference type="Proteomes" id="UP000295418"/>
    </source>
</evidence>
<dbReference type="SMART" id="SM00849">
    <property type="entry name" value="Lactamase_B"/>
    <property type="match status" value="1"/>
</dbReference>
<keyword evidence="6" id="KW-1185">Reference proteome</keyword>
<comment type="catalytic activity">
    <reaction evidence="3">
        <text>3',5'-cyclic UMP + H2O = UMP + H(+)</text>
        <dbReference type="Rhea" id="RHEA:70575"/>
        <dbReference type="ChEBI" id="CHEBI:15377"/>
        <dbReference type="ChEBI" id="CHEBI:15378"/>
        <dbReference type="ChEBI" id="CHEBI:57865"/>
        <dbReference type="ChEBI" id="CHEBI:184387"/>
    </reaction>
    <physiologicalReaction direction="left-to-right" evidence="3">
        <dbReference type="Rhea" id="RHEA:70576"/>
    </physiologicalReaction>
</comment>
<reference evidence="5 6" key="1">
    <citation type="submission" date="2019-03" db="EMBL/GenBank/DDBJ databases">
        <authorList>
            <person name="Kim M.K.M."/>
        </authorList>
    </citation>
    <scope>NUCLEOTIDE SEQUENCE [LARGE SCALE GENOMIC DNA]</scope>
    <source>
        <strain evidence="5 6">18JY21-1</strain>
    </source>
</reference>
<proteinExistence type="predicted"/>
<evidence type="ECO:0000256" key="3">
    <source>
        <dbReference type="ARBA" id="ARBA00048505"/>
    </source>
</evidence>
<accession>A0A4V2WPM5</accession>
<protein>
    <submittedName>
        <fullName evidence="5">MBL fold metallo-hydrolase</fullName>
    </submittedName>
</protein>
<dbReference type="CDD" id="cd07731">
    <property type="entry name" value="ComA-like_MBL-fold"/>
    <property type="match status" value="1"/>
</dbReference>
<dbReference type="InterPro" id="IPR052159">
    <property type="entry name" value="Competence_DNA_uptake"/>
</dbReference>
<feature type="domain" description="Metallo-beta-lactamase" evidence="4">
    <location>
        <begin position="54"/>
        <end position="249"/>
    </location>
</feature>